<dbReference type="Proteomes" id="UP000547209">
    <property type="component" value="Unassembled WGS sequence"/>
</dbReference>
<dbReference type="EMBL" id="JACJVP010000092">
    <property type="protein sequence ID" value="MBB6675669.1"/>
    <property type="molecule type" value="Genomic_DNA"/>
</dbReference>
<organism evidence="1 2">
    <name type="scientific">Cohnella nanjingensis</name>
    <dbReference type="NCBI Taxonomy" id="1387779"/>
    <lineage>
        <taxon>Bacteria</taxon>
        <taxon>Bacillati</taxon>
        <taxon>Bacillota</taxon>
        <taxon>Bacilli</taxon>
        <taxon>Bacillales</taxon>
        <taxon>Paenibacillaceae</taxon>
        <taxon>Cohnella</taxon>
    </lineage>
</organism>
<keyword evidence="2" id="KW-1185">Reference proteome</keyword>
<gene>
    <name evidence="1" type="ORF">H7C19_33905</name>
</gene>
<proteinExistence type="predicted"/>
<evidence type="ECO:0000313" key="2">
    <source>
        <dbReference type="Proteomes" id="UP000547209"/>
    </source>
</evidence>
<dbReference type="AlphaFoldDB" id="A0A7X0VKE5"/>
<protein>
    <submittedName>
        <fullName evidence="1">Uncharacterized protein</fullName>
    </submittedName>
</protein>
<dbReference type="RefSeq" id="WP_185673514.1">
    <property type="nucleotide sequence ID" value="NZ_JACJVP010000092.1"/>
</dbReference>
<accession>A0A7X0VKE5</accession>
<comment type="caution">
    <text evidence="1">The sequence shown here is derived from an EMBL/GenBank/DDBJ whole genome shotgun (WGS) entry which is preliminary data.</text>
</comment>
<sequence length="79" mass="9452">MPADQSLFQEDRILTWMRDHLLRELVSSKESAKSNLKERMFQLKLNPYYTFPTVALIEPAVPTGAERERREDRERMREV</sequence>
<reference evidence="1 2" key="1">
    <citation type="submission" date="2020-08" db="EMBL/GenBank/DDBJ databases">
        <title>Cohnella phylogeny.</title>
        <authorList>
            <person name="Dunlap C."/>
        </authorList>
    </citation>
    <scope>NUCLEOTIDE SEQUENCE [LARGE SCALE GENOMIC DNA]</scope>
    <source>
        <strain evidence="1 2">DSM 28246</strain>
    </source>
</reference>
<feature type="non-terminal residue" evidence="1">
    <location>
        <position position="79"/>
    </location>
</feature>
<evidence type="ECO:0000313" key="1">
    <source>
        <dbReference type="EMBL" id="MBB6675669.1"/>
    </source>
</evidence>
<name>A0A7X0VKE5_9BACL</name>